<dbReference type="AlphaFoldDB" id="O65746"/>
<sequence>CNVTLVTIYIHGSASLCIPVYTIIAILHLHHDTKKGCNTFLHYFLLNKLFNFPLSNLSCSFLAPAISISVSFLRYPIAPYEIISFLHFLLEEINPRQQTAYFFALF</sequence>
<name>O65746_CICAR</name>
<dbReference type="EMBL" id="AJ005970">
    <property type="protein sequence ID" value="CAA06793.1"/>
    <property type="molecule type" value="mRNA"/>
</dbReference>
<evidence type="ECO:0000256" key="1">
    <source>
        <dbReference type="SAM" id="Phobius"/>
    </source>
</evidence>
<feature type="transmembrane region" description="Helical" evidence="1">
    <location>
        <begin position="49"/>
        <end position="73"/>
    </location>
</feature>
<keyword evidence="1" id="KW-0812">Transmembrane</keyword>
<feature type="non-terminal residue" evidence="2">
    <location>
        <position position="1"/>
    </location>
</feature>
<feature type="transmembrane region" description="Helical" evidence="1">
    <location>
        <begin position="6"/>
        <end position="29"/>
    </location>
</feature>
<keyword evidence="1" id="KW-1133">Transmembrane helix</keyword>
<reference evidence="2" key="1">
    <citation type="submission" date="1998-05" db="EMBL/GenBank/DDBJ databases">
        <title>cDNA clones expressed in 5-days-old Cicer arietinum epicotyls.</title>
        <authorList>
            <person name="Dopico B."/>
            <person name="Romo S."/>
            <person name="Labrador E."/>
        </authorList>
    </citation>
    <scope>NUCLEOTIDE SEQUENCE</scope>
    <source>
        <tissue evidence="2">Etiolated epicotyl</tissue>
    </source>
</reference>
<protein>
    <submittedName>
        <fullName evidence="2">Uncharacterized protein</fullName>
    </submittedName>
</protein>
<evidence type="ECO:0000313" key="2">
    <source>
        <dbReference type="EMBL" id="CAA06793.1"/>
    </source>
</evidence>
<organism evidence="2">
    <name type="scientific">Cicer arietinum</name>
    <name type="common">Chickpea</name>
    <name type="synonym">Garbanzo</name>
    <dbReference type="NCBI Taxonomy" id="3827"/>
    <lineage>
        <taxon>Eukaryota</taxon>
        <taxon>Viridiplantae</taxon>
        <taxon>Streptophyta</taxon>
        <taxon>Embryophyta</taxon>
        <taxon>Tracheophyta</taxon>
        <taxon>Spermatophyta</taxon>
        <taxon>Magnoliopsida</taxon>
        <taxon>eudicotyledons</taxon>
        <taxon>Gunneridae</taxon>
        <taxon>Pentapetalae</taxon>
        <taxon>rosids</taxon>
        <taxon>fabids</taxon>
        <taxon>Fabales</taxon>
        <taxon>Fabaceae</taxon>
        <taxon>Papilionoideae</taxon>
        <taxon>50 kb inversion clade</taxon>
        <taxon>NPAAA clade</taxon>
        <taxon>Hologalegina</taxon>
        <taxon>IRL clade</taxon>
        <taxon>Cicereae</taxon>
        <taxon>Cicer</taxon>
    </lineage>
</organism>
<keyword evidence="1" id="KW-0472">Membrane</keyword>
<accession>O65746</accession>
<proteinExistence type="evidence at transcript level"/>